<evidence type="ECO:0000313" key="12">
    <source>
        <dbReference type="Proteomes" id="UP000762676"/>
    </source>
</evidence>
<keyword evidence="6 9" id="KW-0472">Membrane</keyword>
<protein>
    <recommendedName>
        <fullName evidence="2">guanylate cyclase</fullName>
        <ecNumber evidence="2">4.6.1.2</ecNumber>
    </recommendedName>
</protein>
<dbReference type="PROSITE" id="PS50011">
    <property type="entry name" value="PROTEIN_KINASE_DOM"/>
    <property type="match status" value="1"/>
</dbReference>
<dbReference type="PANTHER" id="PTHR11920:SF501">
    <property type="entry name" value="GUANYLATE CYCLASE 32E"/>
    <property type="match status" value="1"/>
</dbReference>
<dbReference type="GO" id="GO:0004383">
    <property type="term" value="F:guanylate cyclase activity"/>
    <property type="evidence" value="ECO:0007669"/>
    <property type="project" value="UniProtKB-EC"/>
</dbReference>
<dbReference type="SUPFAM" id="SSF56112">
    <property type="entry name" value="Protein kinase-like (PK-like)"/>
    <property type="match status" value="1"/>
</dbReference>
<keyword evidence="5 9" id="KW-1133">Transmembrane helix</keyword>
<evidence type="ECO:0000256" key="8">
    <source>
        <dbReference type="ARBA" id="ARBA00023293"/>
    </source>
</evidence>
<evidence type="ECO:0000256" key="1">
    <source>
        <dbReference type="ARBA" id="ARBA00004370"/>
    </source>
</evidence>
<evidence type="ECO:0000256" key="9">
    <source>
        <dbReference type="SAM" id="Phobius"/>
    </source>
</evidence>
<dbReference type="SMART" id="SM00220">
    <property type="entry name" value="S_TKc"/>
    <property type="match status" value="1"/>
</dbReference>
<dbReference type="InterPro" id="IPR000719">
    <property type="entry name" value="Prot_kinase_dom"/>
</dbReference>
<evidence type="ECO:0000256" key="5">
    <source>
        <dbReference type="ARBA" id="ARBA00022989"/>
    </source>
</evidence>
<evidence type="ECO:0000256" key="3">
    <source>
        <dbReference type="ARBA" id="ARBA00022692"/>
    </source>
</evidence>
<dbReference type="Gene3D" id="3.40.50.2300">
    <property type="match status" value="1"/>
</dbReference>
<dbReference type="EC" id="4.6.1.2" evidence="2"/>
<keyword evidence="8" id="KW-0141">cGMP biosynthesis</keyword>
<dbReference type="PANTHER" id="PTHR11920">
    <property type="entry name" value="GUANYLYL CYCLASE"/>
    <property type="match status" value="1"/>
</dbReference>
<keyword evidence="12" id="KW-1185">Reference proteome</keyword>
<dbReference type="Gene3D" id="6.10.250.780">
    <property type="match status" value="1"/>
</dbReference>
<dbReference type="GO" id="GO:0004016">
    <property type="term" value="F:adenylate cyclase activity"/>
    <property type="evidence" value="ECO:0007669"/>
    <property type="project" value="TreeGrafter"/>
</dbReference>
<feature type="non-terminal residue" evidence="11">
    <location>
        <position position="1"/>
    </location>
</feature>
<dbReference type="Pfam" id="PF01094">
    <property type="entry name" value="ANF_receptor"/>
    <property type="match status" value="1"/>
</dbReference>
<dbReference type="InterPro" id="IPR050401">
    <property type="entry name" value="Cyclic_nucleotide_synthase"/>
</dbReference>
<dbReference type="EMBL" id="BMAT01013776">
    <property type="protein sequence ID" value="GFS19973.1"/>
    <property type="molecule type" value="Genomic_DNA"/>
</dbReference>
<gene>
    <name evidence="11" type="ORF">ElyMa_006887100</name>
</gene>
<dbReference type="SUPFAM" id="SSF53822">
    <property type="entry name" value="Periplasmic binding protein-like I"/>
    <property type="match status" value="1"/>
</dbReference>
<dbReference type="InterPro" id="IPR001245">
    <property type="entry name" value="Ser-Thr/Tyr_kinase_cat_dom"/>
</dbReference>
<evidence type="ECO:0000256" key="7">
    <source>
        <dbReference type="ARBA" id="ARBA00023239"/>
    </source>
</evidence>
<dbReference type="GO" id="GO:0004672">
    <property type="term" value="F:protein kinase activity"/>
    <property type="evidence" value="ECO:0007669"/>
    <property type="project" value="InterPro"/>
</dbReference>
<sequence>VKWYDTQCTAQAALAAAVDARREFDPDLILGPPCSAALLSKPSDNKIFHVPGMSGVAMLAAHWNIPVFGWVSNDHALADRNIYSTLVRVLGPLNQFSFTMYFVNILFRWRRFAMIYDTEEAYRSVNDAISLFLTEKNNTVTSQHSVTPTMPDTEVENIFLQVRKYARGVTGRLVMDLNCDRLSNVWFLDMQPDGKYADFVRIANTLRGGFLETVMNASIDVWWRDGKVGSKNAPPDTPPCGFEGEYCIESTVQHHPDYTDTIVGAAAGSSFVFILALAVQISLRRYRRRRQLEGMLWQVKFEEIDFVTAILSGSVRASFRNLARRRSSGNKKVSKTRTVANLQDGTESPRATHLFEAGAVMFGSVAYLRGSLVSVKRMSKNSINLTKELLQQLNKGLEYIHKSAVNYHGNLKSSNCVVDSRWTCKLTDFGVPRLRAIDKASIPFEENADNIIERVRSPSTVIFRPLITCETKQNQELSQLITDCWTEDPTIRPSATRVHKTLGRLNPSKHLTMIDNMLAMLEKYANHLEELVAERTSELDAEKKKTENLLYRMLPQ</sequence>
<evidence type="ECO:0000256" key="4">
    <source>
        <dbReference type="ARBA" id="ARBA00022741"/>
    </source>
</evidence>
<evidence type="ECO:0000256" key="6">
    <source>
        <dbReference type="ARBA" id="ARBA00023136"/>
    </source>
</evidence>
<dbReference type="InterPro" id="IPR028082">
    <property type="entry name" value="Peripla_BP_I"/>
</dbReference>
<organism evidence="11 12">
    <name type="scientific">Elysia marginata</name>
    <dbReference type="NCBI Taxonomy" id="1093978"/>
    <lineage>
        <taxon>Eukaryota</taxon>
        <taxon>Metazoa</taxon>
        <taxon>Spiralia</taxon>
        <taxon>Lophotrochozoa</taxon>
        <taxon>Mollusca</taxon>
        <taxon>Gastropoda</taxon>
        <taxon>Heterobranchia</taxon>
        <taxon>Euthyneura</taxon>
        <taxon>Panpulmonata</taxon>
        <taxon>Sacoglossa</taxon>
        <taxon>Placobranchoidea</taxon>
        <taxon>Plakobranchidae</taxon>
        <taxon>Elysia</taxon>
    </lineage>
</organism>
<reference evidence="11 12" key="1">
    <citation type="journal article" date="2021" name="Elife">
        <title>Chloroplast acquisition without the gene transfer in kleptoplastic sea slugs, Plakobranchus ocellatus.</title>
        <authorList>
            <person name="Maeda T."/>
            <person name="Takahashi S."/>
            <person name="Yoshida T."/>
            <person name="Shimamura S."/>
            <person name="Takaki Y."/>
            <person name="Nagai Y."/>
            <person name="Toyoda A."/>
            <person name="Suzuki Y."/>
            <person name="Arimoto A."/>
            <person name="Ishii H."/>
            <person name="Satoh N."/>
            <person name="Nishiyama T."/>
            <person name="Hasebe M."/>
            <person name="Maruyama T."/>
            <person name="Minagawa J."/>
            <person name="Obokata J."/>
            <person name="Shigenobu S."/>
        </authorList>
    </citation>
    <scope>NUCLEOTIDE SEQUENCE [LARGE SCALE GENOMIC DNA]</scope>
</reference>
<keyword evidence="4" id="KW-0547">Nucleotide-binding</keyword>
<keyword evidence="3 9" id="KW-0812">Transmembrane</keyword>
<feature type="transmembrane region" description="Helical" evidence="9">
    <location>
        <begin position="262"/>
        <end position="283"/>
    </location>
</feature>
<evidence type="ECO:0000256" key="2">
    <source>
        <dbReference type="ARBA" id="ARBA00012202"/>
    </source>
</evidence>
<comment type="caution">
    <text evidence="11">The sequence shown here is derived from an EMBL/GenBank/DDBJ whole genome shotgun (WGS) entry which is preliminary data.</text>
</comment>
<dbReference type="InterPro" id="IPR001828">
    <property type="entry name" value="ANF_lig-bd_rcpt"/>
</dbReference>
<dbReference type="Pfam" id="PF07714">
    <property type="entry name" value="PK_Tyr_Ser-Thr"/>
    <property type="match status" value="1"/>
</dbReference>
<dbReference type="GO" id="GO:0001653">
    <property type="term" value="F:peptide receptor activity"/>
    <property type="evidence" value="ECO:0007669"/>
    <property type="project" value="TreeGrafter"/>
</dbReference>
<name>A0AAV4JE49_9GAST</name>
<accession>A0AAV4JE49</accession>
<dbReference type="Proteomes" id="UP000762676">
    <property type="component" value="Unassembled WGS sequence"/>
</dbReference>
<dbReference type="InterPro" id="IPR011009">
    <property type="entry name" value="Kinase-like_dom_sf"/>
</dbReference>
<proteinExistence type="predicted"/>
<dbReference type="GO" id="GO:0005886">
    <property type="term" value="C:plasma membrane"/>
    <property type="evidence" value="ECO:0007669"/>
    <property type="project" value="TreeGrafter"/>
</dbReference>
<dbReference type="GO" id="GO:0007168">
    <property type="term" value="P:receptor guanylyl cyclase signaling pathway"/>
    <property type="evidence" value="ECO:0007669"/>
    <property type="project" value="TreeGrafter"/>
</dbReference>
<keyword evidence="7" id="KW-0456">Lyase</keyword>
<dbReference type="GO" id="GO:0005524">
    <property type="term" value="F:ATP binding"/>
    <property type="evidence" value="ECO:0007669"/>
    <property type="project" value="InterPro"/>
</dbReference>
<comment type="subcellular location">
    <subcellularLocation>
        <location evidence="1">Membrane</location>
    </subcellularLocation>
</comment>
<evidence type="ECO:0000313" key="11">
    <source>
        <dbReference type="EMBL" id="GFS19973.1"/>
    </source>
</evidence>
<feature type="domain" description="Protein kinase" evidence="10">
    <location>
        <begin position="259"/>
        <end position="556"/>
    </location>
</feature>
<dbReference type="Gene3D" id="1.10.510.10">
    <property type="entry name" value="Transferase(Phosphotransferase) domain 1"/>
    <property type="match status" value="1"/>
</dbReference>
<evidence type="ECO:0000259" key="10">
    <source>
        <dbReference type="PROSITE" id="PS50011"/>
    </source>
</evidence>
<dbReference type="AlphaFoldDB" id="A0AAV4JE49"/>